<dbReference type="InterPro" id="IPR008930">
    <property type="entry name" value="Terpenoid_cyclase/PrenylTrfase"/>
</dbReference>
<proteinExistence type="predicted"/>
<dbReference type="EMBL" id="VXIV02001636">
    <property type="protein sequence ID" value="KAF6031137.1"/>
    <property type="molecule type" value="Genomic_DNA"/>
</dbReference>
<comment type="caution">
    <text evidence="6">The sequence shown here is derived from an EMBL/GenBank/DDBJ whole genome shotgun (WGS) entry which is preliminary data.</text>
</comment>
<evidence type="ECO:0000313" key="6">
    <source>
        <dbReference type="EMBL" id="KAF6031137.1"/>
    </source>
</evidence>
<dbReference type="InterPro" id="IPR050473">
    <property type="entry name" value="A2M/Complement_sys"/>
</dbReference>
<dbReference type="Pfam" id="PF00207">
    <property type="entry name" value="A2M"/>
    <property type="match status" value="1"/>
</dbReference>
<evidence type="ECO:0000313" key="7">
    <source>
        <dbReference type="Proteomes" id="UP000593567"/>
    </source>
</evidence>
<dbReference type="Gene3D" id="2.60.40.690">
    <property type="entry name" value="Alpha-macroglobulin, receptor-binding domain"/>
    <property type="match status" value="1"/>
</dbReference>
<dbReference type="CDD" id="cd02891">
    <property type="entry name" value="A2M_like"/>
    <property type="match status" value="1"/>
</dbReference>
<gene>
    <name evidence="6" type="ORF">EB796_010552</name>
</gene>
<dbReference type="Pfam" id="PF07678">
    <property type="entry name" value="TED_complement"/>
    <property type="match status" value="1"/>
</dbReference>
<dbReference type="PANTHER" id="PTHR11412:SF146">
    <property type="entry name" value="CD109 ANTIGEN"/>
    <property type="match status" value="1"/>
</dbReference>
<evidence type="ECO:0000256" key="2">
    <source>
        <dbReference type="SAM" id="SignalP"/>
    </source>
</evidence>
<reference evidence="6" key="1">
    <citation type="submission" date="2020-06" db="EMBL/GenBank/DDBJ databases">
        <title>Draft genome of Bugula neritina, a colonial animal packing powerful symbionts and potential medicines.</title>
        <authorList>
            <person name="Rayko M."/>
        </authorList>
    </citation>
    <scope>NUCLEOTIDE SEQUENCE [LARGE SCALE GENOMIC DNA]</scope>
    <source>
        <strain evidence="6">Kwan_BN1</strain>
    </source>
</reference>
<keyword evidence="1" id="KW-1015">Disulfide bond</keyword>
<feature type="domain" description="Alpha-macroglobulin receptor-binding" evidence="5">
    <location>
        <begin position="1410"/>
        <end position="1505"/>
    </location>
</feature>
<dbReference type="Gene3D" id="2.60.40.2950">
    <property type="match status" value="1"/>
</dbReference>
<dbReference type="OrthoDB" id="6359008at2759"/>
<dbReference type="SMART" id="SM01360">
    <property type="entry name" value="A2M"/>
    <property type="match status" value="1"/>
</dbReference>
<dbReference type="InterPro" id="IPR002890">
    <property type="entry name" value="MG2"/>
</dbReference>
<dbReference type="SMART" id="SM01361">
    <property type="entry name" value="A2M_recep"/>
    <property type="match status" value="1"/>
</dbReference>
<feature type="chain" id="PRO_5029854259" evidence="2">
    <location>
        <begin position="22"/>
        <end position="1568"/>
    </location>
</feature>
<dbReference type="Proteomes" id="UP000593567">
    <property type="component" value="Unassembled WGS sequence"/>
</dbReference>
<dbReference type="Pfam" id="PF07677">
    <property type="entry name" value="A2M_recep"/>
    <property type="match status" value="1"/>
</dbReference>
<name>A0A7J7JYV4_BUGNE</name>
<dbReference type="Pfam" id="PF07703">
    <property type="entry name" value="A2M_BRD"/>
    <property type="match status" value="1"/>
</dbReference>
<dbReference type="SUPFAM" id="SSF48239">
    <property type="entry name" value="Terpenoid cyclases/Protein prenyltransferases"/>
    <property type="match status" value="1"/>
</dbReference>
<feature type="signal peptide" evidence="2">
    <location>
        <begin position="1"/>
        <end position="21"/>
    </location>
</feature>
<dbReference type="InterPro" id="IPR013783">
    <property type="entry name" value="Ig-like_fold"/>
</dbReference>
<evidence type="ECO:0000259" key="3">
    <source>
        <dbReference type="SMART" id="SM01359"/>
    </source>
</evidence>
<dbReference type="InterPro" id="IPR036595">
    <property type="entry name" value="A-macroglobulin_rcpt-bd_sf"/>
</dbReference>
<dbReference type="Gene3D" id="2.60.40.1930">
    <property type="match status" value="2"/>
</dbReference>
<dbReference type="GO" id="GO:0005615">
    <property type="term" value="C:extracellular space"/>
    <property type="evidence" value="ECO:0007669"/>
    <property type="project" value="InterPro"/>
</dbReference>
<dbReference type="InterPro" id="IPR011626">
    <property type="entry name" value="Alpha-macroglobulin_TED"/>
</dbReference>
<dbReference type="Pfam" id="PF01835">
    <property type="entry name" value="MG2"/>
    <property type="match status" value="1"/>
</dbReference>
<dbReference type="PANTHER" id="PTHR11412">
    <property type="entry name" value="MACROGLOBULIN / COMPLEMENT"/>
    <property type="match status" value="1"/>
</dbReference>
<dbReference type="Gene3D" id="2.20.130.20">
    <property type="match status" value="1"/>
</dbReference>
<dbReference type="InterPro" id="IPR009048">
    <property type="entry name" value="A-macroglobulin_rcpt-bd"/>
</dbReference>
<dbReference type="Gene3D" id="1.50.10.20">
    <property type="match status" value="1"/>
</dbReference>
<dbReference type="SUPFAM" id="SSF49410">
    <property type="entry name" value="Alpha-macroglobulin receptor domain"/>
    <property type="match status" value="1"/>
</dbReference>
<dbReference type="InterPro" id="IPR011625">
    <property type="entry name" value="A2M_N_BRD"/>
</dbReference>
<dbReference type="SMART" id="SM01359">
    <property type="entry name" value="A2M_N_2"/>
    <property type="match status" value="1"/>
</dbReference>
<evidence type="ECO:0000259" key="5">
    <source>
        <dbReference type="SMART" id="SM01361"/>
    </source>
</evidence>
<keyword evidence="2" id="KW-0732">Signal</keyword>
<dbReference type="InterPro" id="IPR001599">
    <property type="entry name" value="Macroglobln_a2"/>
</dbReference>
<keyword evidence="7" id="KW-1185">Reference proteome</keyword>
<sequence length="1568" mass="177437">MPCFLKVAIISVCCVLYFVGATEIKREPTYVVVAPSKIYPNQLLKVSATVLKMEYESFTVTAIVRKLNGNNYDEICSTRHTFTRVGSYELTMQTQEKMSPGNYTMRVAGYSDSGLQGQLFSNDTELFFDPKEVSIFIQLSKPFYRPGQTVRFRVIPLKNNLKAVSTTMDVRIKDPNGFPVREFFSQHTNTGGVVSLTYPLSSNLLAFGDWTVEVFAREHLYNKTFRVYEFYDPLFYVNVTMPTIMFKNSRGISGIVASNHTTDKEPVVTIARDISYFDGRVDFFFSSLEMGQHPNNLVGKEVKVTAAVLDWFYNTTAIGYQSAVVYDEDVQLKFLGGNVWSFKPNLPFEIHIAAVNRDGSPLSPSNENRTINLVIKEFETASTVDGDSRTDEIIISKQTSVAQYWLYPKSNTRRIVVEARYMNKQDTLTELAATRFWSPNDYFLQLTTNTKSPTVGQYMIFNVQTNAFIETIYYHIVAAGNIIVTDTLQMYSRNKLFSVALSREMAPSARIIAYFVAPDGQMVADSHNFHVNGSGLHEMSLRFNRGKDFTYNSVEITATADPLAYVAFSAMEYQLYELGARNGLTWEEVYQELYTYDSHANTSVHHYWLKNGVVEDSFYAPTPSFAHDVNSTFFYAGLYVYTDANASAVFTRCNKTLGEFPCMDGLSCYDHKHICNFNPFCGLDWRDEMGCKGHEIKGIDLYNNDTLWRTRHIMPYFQDGSFLWEDQFTKPDGRIDFKVDVPTFPTTWVVAGFSMSMDLGLAILPIPTQFDGVRPMYITVEGTPHAKTGEHFSLRVAIFNFWTEDMDILVSIPASDDYQFVDLNLDSASENPVTPVDGAHQLLVPVFPGSNRQVFIPIRARRFGHLVVPVTASCVVGGHTVNHHVFIDHSGVQEHYITNRQVDLTIANSERLPDFYIPVKEAIVDPEKRLQNYIPGSPKTTIYVIGDIVGISFFPYAHYDLSSENLLRLPYGSGSEAVFNFAVNLYTLKMLRALSSSVSNSKLDKALYTLNIAMQEMMFYMQEDGSFKEFRWSDESSTWLTAMALDVLSEGRDRTSDLFQSFQVPAAALSQTAIWLSERQNNITGHFTEVSSVYNKRFQSTIDTTYTDASGDPVTTSANMALTAACVVALAKAPELSKDASEKASEAYQSGALFLENHVRQLNDPFELAITLHALYKTGRTSRTSETLRKLDGMSRSEKGLMYWSTQPIEPIVEGSTGQDTVVRLQTKQYSNVTSYAVAATSYALLSHMDNTSDADTVLKPIQKFLQEQHMWIGGFSSTQDTLVAMQALKILAEKNQDRPTYEMTFTFKSDQAASWTQSFTIDQSNWFDQQLVELPTHWGSVQINVKGHGVALVQMKTTQNHEHLFQLRKPFVENIFLLGDFAQNIRGRGFNTSYVDYNICPSYTGADRSGMSVLEIGIPSGYVVHNSTLQAYVKEQKTLNSSLRNAEFYNGKAVFYFNHLDMSNDVNCAKFSAERWYPVANISEQHMIRVFEYYEPGNFNYSLYQKIEFRKLTVCLVCGSYQCPYCPHYASASWTTPNFALTVFTVLAVLIYNQSTRFSLHILNSIK</sequence>
<dbReference type="Gene3D" id="2.60.40.10">
    <property type="entry name" value="Immunoglobulins"/>
    <property type="match status" value="1"/>
</dbReference>
<dbReference type="GO" id="GO:0004866">
    <property type="term" value="F:endopeptidase inhibitor activity"/>
    <property type="evidence" value="ECO:0007669"/>
    <property type="project" value="InterPro"/>
</dbReference>
<evidence type="ECO:0000259" key="4">
    <source>
        <dbReference type="SMART" id="SM01360"/>
    </source>
</evidence>
<feature type="domain" description="Alpha-2-macroglobulin bait region" evidence="3">
    <location>
        <begin position="444"/>
        <end position="575"/>
    </location>
</feature>
<feature type="domain" description="Alpha-2-macroglobulin" evidence="4">
    <location>
        <begin position="721"/>
        <end position="812"/>
    </location>
</feature>
<organism evidence="6 7">
    <name type="scientific">Bugula neritina</name>
    <name type="common">Brown bryozoan</name>
    <name type="synonym">Sertularia neritina</name>
    <dbReference type="NCBI Taxonomy" id="10212"/>
    <lineage>
        <taxon>Eukaryota</taxon>
        <taxon>Metazoa</taxon>
        <taxon>Spiralia</taxon>
        <taxon>Lophotrochozoa</taxon>
        <taxon>Bryozoa</taxon>
        <taxon>Gymnolaemata</taxon>
        <taxon>Cheilostomatida</taxon>
        <taxon>Flustrina</taxon>
        <taxon>Buguloidea</taxon>
        <taxon>Bugulidae</taxon>
        <taxon>Bugula</taxon>
    </lineage>
</organism>
<evidence type="ECO:0000256" key="1">
    <source>
        <dbReference type="ARBA" id="ARBA00023157"/>
    </source>
</evidence>
<protein>
    <submittedName>
        <fullName evidence="6">Tep6</fullName>
    </submittedName>
</protein>
<accession>A0A7J7JYV4</accession>